<name>A0ABZ2Y9F5_9BACT</name>
<protein>
    <submittedName>
        <fullName evidence="1">L-2-amino-thiazoline-4-carboxylic acid hydrolase</fullName>
    </submittedName>
</protein>
<organism evidence="1 2">
    <name type="scientific">Thermatribacter velox</name>
    <dbReference type="NCBI Taxonomy" id="3039681"/>
    <lineage>
        <taxon>Bacteria</taxon>
        <taxon>Pseudomonadati</taxon>
        <taxon>Atribacterota</taxon>
        <taxon>Atribacteria</taxon>
        <taxon>Atribacterales</taxon>
        <taxon>Thermatribacteraceae</taxon>
        <taxon>Thermatribacter</taxon>
    </lineage>
</organism>
<accession>A0ABZ2Y9F5</accession>
<gene>
    <name evidence="1" type="ORF">QBE54_08495</name>
</gene>
<keyword evidence="1" id="KW-0378">Hydrolase</keyword>
<evidence type="ECO:0000313" key="1">
    <source>
        <dbReference type="EMBL" id="WZL75623.1"/>
    </source>
</evidence>
<proteinExistence type="predicted"/>
<dbReference type="InterPro" id="IPR026002">
    <property type="entry name" value="ATC_hydrolase-like"/>
</dbReference>
<dbReference type="Pfam" id="PF14196">
    <property type="entry name" value="ATC_hydrolase"/>
    <property type="match status" value="1"/>
</dbReference>
<reference evidence="1 2" key="1">
    <citation type="submission" date="2023-03" db="EMBL/GenBank/DDBJ databases">
        <title>Novel Species.</title>
        <authorList>
            <person name="Ma S."/>
        </authorList>
    </citation>
    <scope>NUCLEOTIDE SEQUENCE [LARGE SCALE GENOMIC DNA]</scope>
    <source>
        <strain evidence="1 2">B11</strain>
    </source>
</reference>
<dbReference type="EMBL" id="CP121689">
    <property type="protein sequence ID" value="WZL75623.1"/>
    <property type="molecule type" value="Genomic_DNA"/>
</dbReference>
<sequence length="168" mass="19460">MTIKNVSKISDPETEKLRQAIEHRATWFYLLLDEAKKRGLNWEDFARKAIFRCGCFHGETRFSKTDDLRRFGKEFANETVRKIFEMQIVEASEDRFVVEFNYCPLVAAWQKFTQDEQEIATLCDIAMEGDRGIISTFPGFKMELQDTIASGGKVCRLIISKEKPQCEG</sequence>
<dbReference type="GO" id="GO:0016787">
    <property type="term" value="F:hydrolase activity"/>
    <property type="evidence" value="ECO:0007669"/>
    <property type="project" value="UniProtKB-KW"/>
</dbReference>
<dbReference type="RefSeq" id="WP_369017772.1">
    <property type="nucleotide sequence ID" value="NZ_CP121689.1"/>
</dbReference>
<evidence type="ECO:0000313" key="2">
    <source>
        <dbReference type="Proteomes" id="UP001461341"/>
    </source>
</evidence>
<keyword evidence="2" id="KW-1185">Reference proteome</keyword>
<dbReference type="Proteomes" id="UP001461341">
    <property type="component" value="Chromosome"/>
</dbReference>